<dbReference type="NCBIfam" id="TIGR03918">
    <property type="entry name" value="GTP_HydF"/>
    <property type="match status" value="1"/>
</dbReference>
<keyword evidence="2" id="KW-0342">GTP-binding</keyword>
<evidence type="ECO:0000313" key="7">
    <source>
        <dbReference type="Proteomes" id="UP000000269"/>
    </source>
</evidence>
<gene>
    <name evidence="6" type="ordered locus">Clos_0993</name>
</gene>
<organism evidence="6 7">
    <name type="scientific">Alkaliphilus oremlandii (strain OhILAs)</name>
    <name type="common">Clostridium oremlandii (strain OhILAs)</name>
    <dbReference type="NCBI Taxonomy" id="350688"/>
    <lineage>
        <taxon>Bacteria</taxon>
        <taxon>Bacillati</taxon>
        <taxon>Bacillota</taxon>
        <taxon>Clostridia</taxon>
        <taxon>Peptostreptococcales</taxon>
        <taxon>Natronincolaceae</taxon>
        <taxon>Alkaliphilus</taxon>
    </lineage>
</organism>
<dbReference type="PANTHER" id="PTHR42714">
    <property type="entry name" value="TRNA MODIFICATION GTPASE GTPBP3"/>
    <property type="match status" value="1"/>
</dbReference>
<dbReference type="HOGENOM" id="CLU_042017_0_0_9"/>
<dbReference type="InterPro" id="IPR041606">
    <property type="entry name" value="HydF_dimer"/>
</dbReference>
<dbReference type="InterPro" id="IPR005225">
    <property type="entry name" value="Small_GTP-bd"/>
</dbReference>
<keyword evidence="1" id="KW-0547">Nucleotide-binding</keyword>
<dbReference type="SUPFAM" id="SSF52540">
    <property type="entry name" value="P-loop containing nucleoside triphosphate hydrolases"/>
    <property type="match status" value="1"/>
</dbReference>
<proteinExistence type="predicted"/>
<dbReference type="eggNOG" id="COG0486">
    <property type="taxonomic scope" value="Bacteria"/>
</dbReference>
<feature type="domain" description="Hydrogen maturase F tetramerization" evidence="5">
    <location>
        <begin position="283"/>
        <end position="401"/>
    </location>
</feature>
<dbReference type="Proteomes" id="UP000000269">
    <property type="component" value="Chromosome"/>
</dbReference>
<dbReference type="STRING" id="350688.Clos_0993"/>
<dbReference type="CDD" id="cd00880">
    <property type="entry name" value="Era_like"/>
    <property type="match status" value="1"/>
</dbReference>
<dbReference type="AlphaFoldDB" id="A8MG02"/>
<accession>A8MG02</accession>
<dbReference type="GO" id="GO:0005737">
    <property type="term" value="C:cytoplasm"/>
    <property type="evidence" value="ECO:0007669"/>
    <property type="project" value="TreeGrafter"/>
</dbReference>
<dbReference type="Gene3D" id="3.40.50.300">
    <property type="entry name" value="P-loop containing nucleotide triphosphate hydrolases"/>
    <property type="match status" value="1"/>
</dbReference>
<dbReference type="PANTHER" id="PTHR42714:SF6">
    <property type="entry name" value="TRANSLATION INITIATION FACTOR IF-2"/>
    <property type="match status" value="1"/>
</dbReference>
<dbReference type="EMBL" id="CP000853">
    <property type="protein sequence ID" value="ABW18540.1"/>
    <property type="molecule type" value="Genomic_DNA"/>
</dbReference>
<dbReference type="Gene3D" id="3.40.50.11420">
    <property type="match status" value="1"/>
</dbReference>
<protein>
    <submittedName>
        <fullName evidence="6">Small GTP-binding protein</fullName>
    </submittedName>
</protein>
<keyword evidence="7" id="KW-1185">Reference proteome</keyword>
<name>A8MG02_ALKOO</name>
<feature type="domain" description="G" evidence="3">
    <location>
        <begin position="12"/>
        <end position="126"/>
    </location>
</feature>
<dbReference type="InterPro" id="IPR040644">
    <property type="entry name" value="HydF_tetramer"/>
</dbReference>
<dbReference type="Pfam" id="PF18128">
    <property type="entry name" value="HydF_dimer"/>
    <property type="match status" value="1"/>
</dbReference>
<dbReference type="KEGG" id="aoe:Clos_0993"/>
<feature type="domain" description="Hydrogen maturase F dimerization" evidence="4">
    <location>
        <begin position="183"/>
        <end position="279"/>
    </location>
</feature>
<evidence type="ECO:0000313" key="6">
    <source>
        <dbReference type="EMBL" id="ABW18540.1"/>
    </source>
</evidence>
<reference evidence="7" key="1">
    <citation type="submission" date="2007-10" db="EMBL/GenBank/DDBJ databases">
        <title>Complete genome of Alkaliphilus oremlandii OhILAs.</title>
        <authorList>
            <person name="Copeland A."/>
            <person name="Lucas S."/>
            <person name="Lapidus A."/>
            <person name="Barry K."/>
            <person name="Detter J.C."/>
            <person name="Glavina del Rio T."/>
            <person name="Hammon N."/>
            <person name="Israni S."/>
            <person name="Dalin E."/>
            <person name="Tice H."/>
            <person name="Pitluck S."/>
            <person name="Chain P."/>
            <person name="Malfatti S."/>
            <person name="Shin M."/>
            <person name="Vergez L."/>
            <person name="Schmutz J."/>
            <person name="Larimer F."/>
            <person name="Land M."/>
            <person name="Hauser L."/>
            <person name="Kyrpides N."/>
            <person name="Mikhailova N."/>
            <person name="Stolz J.F."/>
            <person name="Dawson A."/>
            <person name="Fisher E."/>
            <person name="Crable B."/>
            <person name="Perera E."/>
            <person name="Lisak J."/>
            <person name="Ranganathan M."/>
            <person name="Basu P."/>
            <person name="Richardson P."/>
        </authorList>
    </citation>
    <scope>NUCLEOTIDE SEQUENCE [LARGE SCALE GENOMIC DNA]</scope>
    <source>
        <strain evidence="7">OhILAs</strain>
    </source>
</reference>
<dbReference type="GO" id="GO:0002098">
    <property type="term" value="P:tRNA wobble uridine modification"/>
    <property type="evidence" value="ECO:0007669"/>
    <property type="project" value="TreeGrafter"/>
</dbReference>
<evidence type="ECO:0000259" key="3">
    <source>
        <dbReference type="Pfam" id="PF01926"/>
    </source>
</evidence>
<dbReference type="Gene3D" id="3.40.50.11410">
    <property type="match status" value="1"/>
</dbReference>
<dbReference type="InterPro" id="IPR023873">
    <property type="entry name" value="FeFe-hyd_GTPase_HydF"/>
</dbReference>
<dbReference type="RefSeq" id="WP_012158852.1">
    <property type="nucleotide sequence ID" value="NC_009922.1"/>
</dbReference>
<evidence type="ECO:0000259" key="5">
    <source>
        <dbReference type="Pfam" id="PF18133"/>
    </source>
</evidence>
<evidence type="ECO:0000259" key="4">
    <source>
        <dbReference type="Pfam" id="PF18128"/>
    </source>
</evidence>
<evidence type="ECO:0000256" key="2">
    <source>
        <dbReference type="ARBA" id="ARBA00023134"/>
    </source>
</evidence>
<sequence length="411" mass="46731">MNNTPKGNRKHIVFYGKRNAGKSTLMNRIVGQDISVVSSIKGTTTDPVSKAVELIPFGPVLFIDTGGVDDGGDLGELRVEKTENTLEKADFAVYVISIEDRDEGFYLEYREKFKERNIPYITVINKIDTVSEEKLKQIRYDLVINKKWKNTVFTTIKDGQTIENLKDEIIKNLKKDSEEETFIGDLIPQNGKVILVVPIDSEAPKGRLILPQVQLIRDCLDHGIKSYVVRDTELASAIEDLAEIDLVVTDSQIFKKVDQIVPKHIPLTSFSILMARQKGDLSVFLEGIQAIERLKEREFPRVLIMESCSHNTSHEDIGSVKIPMMLNKYLGKPIDFQFRMGEDFPKNIEDYDVVVHCGSCMLNKKAMEHRIRICKLNNVPLTNYGIVLAYLTGILERSVKIFHLNFILPKF</sequence>
<dbReference type="InterPro" id="IPR027417">
    <property type="entry name" value="P-loop_NTPase"/>
</dbReference>
<dbReference type="GO" id="GO:0030488">
    <property type="term" value="P:tRNA methylation"/>
    <property type="evidence" value="ECO:0007669"/>
    <property type="project" value="TreeGrafter"/>
</dbReference>
<dbReference type="InterPro" id="IPR006073">
    <property type="entry name" value="GTP-bd"/>
</dbReference>
<dbReference type="GO" id="GO:0005525">
    <property type="term" value="F:GTP binding"/>
    <property type="evidence" value="ECO:0007669"/>
    <property type="project" value="UniProtKB-KW"/>
</dbReference>
<dbReference type="Pfam" id="PF01926">
    <property type="entry name" value="MMR_HSR1"/>
    <property type="match status" value="1"/>
</dbReference>
<evidence type="ECO:0000256" key="1">
    <source>
        <dbReference type="ARBA" id="ARBA00022741"/>
    </source>
</evidence>
<dbReference type="NCBIfam" id="TIGR00231">
    <property type="entry name" value="small_GTP"/>
    <property type="match status" value="1"/>
</dbReference>
<dbReference type="Pfam" id="PF18133">
    <property type="entry name" value="HydF_tetramer"/>
    <property type="match status" value="1"/>
</dbReference>
<dbReference type="OrthoDB" id="9811338at2"/>